<name>A0A9X2HU05_9SPHN</name>
<sequence>MRRKPNPLLRIALLVSGVLLLIAAPLASPLPGPGGTLLAAAGIILILRNSAWARHRFVRIKARWPRVGDLIDRILVRASAKRRRQRAKSVAAN</sequence>
<dbReference type="RefSeq" id="WP_254294941.1">
    <property type="nucleotide sequence ID" value="NZ_JAMLDX010000013.1"/>
</dbReference>
<organism evidence="2 3">
    <name type="scientific">Sphingomonas tagetis</name>
    <dbReference type="NCBI Taxonomy" id="2949092"/>
    <lineage>
        <taxon>Bacteria</taxon>
        <taxon>Pseudomonadati</taxon>
        <taxon>Pseudomonadota</taxon>
        <taxon>Alphaproteobacteria</taxon>
        <taxon>Sphingomonadales</taxon>
        <taxon>Sphingomonadaceae</taxon>
        <taxon>Sphingomonas</taxon>
    </lineage>
</organism>
<dbReference type="EMBL" id="JAMLDX010000013">
    <property type="protein sequence ID" value="MCP3731940.1"/>
    <property type="molecule type" value="Genomic_DNA"/>
</dbReference>
<gene>
    <name evidence="2" type="ORF">M9978_16055</name>
</gene>
<evidence type="ECO:0008006" key="4">
    <source>
        <dbReference type="Google" id="ProtNLM"/>
    </source>
</evidence>
<keyword evidence="1" id="KW-0812">Transmembrane</keyword>
<keyword evidence="1" id="KW-0472">Membrane</keyword>
<reference evidence="2" key="1">
    <citation type="submission" date="2022-05" db="EMBL/GenBank/DDBJ databases">
        <title>Sphingomonas sp. strain MG17 Genome sequencing and assembly.</title>
        <authorList>
            <person name="Kim I."/>
        </authorList>
    </citation>
    <scope>NUCLEOTIDE SEQUENCE</scope>
    <source>
        <strain evidence="2">MG17</strain>
    </source>
</reference>
<proteinExistence type="predicted"/>
<evidence type="ECO:0000313" key="2">
    <source>
        <dbReference type="EMBL" id="MCP3731940.1"/>
    </source>
</evidence>
<keyword evidence="1" id="KW-1133">Transmembrane helix</keyword>
<dbReference type="Proteomes" id="UP001139451">
    <property type="component" value="Unassembled WGS sequence"/>
</dbReference>
<comment type="caution">
    <text evidence="2">The sequence shown here is derived from an EMBL/GenBank/DDBJ whole genome shotgun (WGS) entry which is preliminary data.</text>
</comment>
<evidence type="ECO:0000256" key="1">
    <source>
        <dbReference type="SAM" id="Phobius"/>
    </source>
</evidence>
<dbReference type="AlphaFoldDB" id="A0A9X2HU05"/>
<keyword evidence="3" id="KW-1185">Reference proteome</keyword>
<accession>A0A9X2HU05</accession>
<protein>
    <recommendedName>
        <fullName evidence="4">Transmembrane protein (PGPGW)</fullName>
    </recommendedName>
</protein>
<evidence type="ECO:0000313" key="3">
    <source>
        <dbReference type="Proteomes" id="UP001139451"/>
    </source>
</evidence>
<feature type="transmembrane region" description="Helical" evidence="1">
    <location>
        <begin position="37"/>
        <end position="53"/>
    </location>
</feature>